<dbReference type="GO" id="GO:0003677">
    <property type="term" value="F:DNA binding"/>
    <property type="evidence" value="ECO:0007669"/>
    <property type="project" value="UniProtKB-KW"/>
</dbReference>
<dbReference type="EMBL" id="CP031933">
    <property type="protein sequence ID" value="AYE37833.1"/>
    <property type="molecule type" value="Genomic_DNA"/>
</dbReference>
<dbReference type="InterPro" id="IPR037171">
    <property type="entry name" value="NagB/RpiA_transferase-like"/>
</dbReference>
<evidence type="ECO:0000313" key="7">
    <source>
        <dbReference type="Proteomes" id="UP000267208"/>
    </source>
</evidence>
<keyword evidence="7" id="KW-1185">Reference proteome</keyword>
<dbReference type="PANTHER" id="PTHR34294">
    <property type="entry name" value="TRANSCRIPTIONAL REGULATOR-RELATED"/>
    <property type="match status" value="1"/>
</dbReference>
<accession>A0A386PSZ1</accession>
<organism evidence="6 7">
    <name type="scientific">Companilactobacillus zhachilii</name>
    <dbReference type="NCBI Taxonomy" id="2304606"/>
    <lineage>
        <taxon>Bacteria</taxon>
        <taxon>Bacillati</taxon>
        <taxon>Bacillota</taxon>
        <taxon>Bacilli</taxon>
        <taxon>Lactobacillales</taxon>
        <taxon>Lactobacillaceae</taxon>
        <taxon>Companilactobacillus</taxon>
    </lineage>
</organism>
<reference evidence="7" key="1">
    <citation type="submission" date="2018-08" db="EMBL/GenBank/DDBJ databases">
        <title>Genome of Lactobacillus sp. HBUAS52074.</title>
        <authorList>
            <person name="Guo Z."/>
            <person name="Zhang Z.D."/>
        </authorList>
    </citation>
    <scope>NUCLEOTIDE SEQUENCE [LARGE SCALE GENOMIC DNA]</scope>
    <source>
        <strain evidence="7">HBUAS52074</strain>
    </source>
</reference>
<comment type="similarity">
    <text evidence="1">Belongs to the SorC transcriptional regulatory family.</text>
</comment>
<evidence type="ECO:0000256" key="3">
    <source>
        <dbReference type="ARBA" id="ARBA00023125"/>
    </source>
</evidence>
<dbReference type="AlphaFoldDB" id="A0A386PSZ1"/>
<name>A0A386PSZ1_9LACO</name>
<gene>
    <name evidence="6" type="ORF">D1B17_03970</name>
</gene>
<dbReference type="Pfam" id="PF13730">
    <property type="entry name" value="HTH_36"/>
    <property type="match status" value="1"/>
</dbReference>
<dbReference type="KEGG" id="lzh:D1B17_03970"/>
<keyword evidence="2" id="KW-0805">Transcription regulation</keyword>
<sequence>MEDFESRRMKNALKASRYYYENNYDQSRIAKEMGLSRPTVSRLLQYAKDNGYVQIKIIDPFSNVGSLEKQLKEKYSLKKVIVTNTPSNEYQTIIQNIGKAGAKYLESIVKDNDSIGVSWGRTLSEVAKNLSPNNNPQENVKIVQIKGGVAHSKMSNFALEVISKFSDSFHTVSEILPLPIIFDTVETSELVQRDTQTKTIMNEVLQTNIVVFTVGTVRDDNMMFNLGYLSDNEISSLKEDAVGDISSRFINSNGEIASKEINDRTIGISLDNLKHKEHSILIAGGEHKVAPIKAALAGGFVTDLITDNFTALALL</sequence>
<evidence type="ECO:0000256" key="4">
    <source>
        <dbReference type="ARBA" id="ARBA00023163"/>
    </source>
</evidence>
<dbReference type="Gene3D" id="1.10.10.60">
    <property type="entry name" value="Homeodomain-like"/>
    <property type="match status" value="1"/>
</dbReference>
<dbReference type="InterPro" id="IPR007324">
    <property type="entry name" value="Sugar-bd_dom_put"/>
</dbReference>
<feature type="domain" description="Sugar-binding" evidence="5">
    <location>
        <begin position="60"/>
        <end position="315"/>
    </location>
</feature>
<protein>
    <submittedName>
        <fullName evidence="6">Sugar-binding transcriptional regulator</fullName>
    </submittedName>
</protein>
<evidence type="ECO:0000256" key="2">
    <source>
        <dbReference type="ARBA" id="ARBA00023015"/>
    </source>
</evidence>
<dbReference type="Proteomes" id="UP000267208">
    <property type="component" value="Chromosome"/>
</dbReference>
<dbReference type="InterPro" id="IPR051054">
    <property type="entry name" value="SorC_transcr_regulators"/>
</dbReference>
<dbReference type="RefSeq" id="WP_120142081.1">
    <property type="nucleotide sequence ID" value="NZ_CP031933.2"/>
</dbReference>
<dbReference type="Gene3D" id="3.40.50.1360">
    <property type="match status" value="1"/>
</dbReference>
<dbReference type="GO" id="GO:0030246">
    <property type="term" value="F:carbohydrate binding"/>
    <property type="evidence" value="ECO:0007669"/>
    <property type="project" value="InterPro"/>
</dbReference>
<evidence type="ECO:0000256" key="1">
    <source>
        <dbReference type="ARBA" id="ARBA00010466"/>
    </source>
</evidence>
<keyword evidence="4" id="KW-0804">Transcription</keyword>
<dbReference type="SUPFAM" id="SSF100950">
    <property type="entry name" value="NagB/RpiA/CoA transferase-like"/>
    <property type="match status" value="1"/>
</dbReference>
<dbReference type="Pfam" id="PF04198">
    <property type="entry name" value="Sugar-bind"/>
    <property type="match status" value="1"/>
</dbReference>
<keyword evidence="3" id="KW-0238">DNA-binding</keyword>
<dbReference type="PANTHER" id="PTHR34294:SF1">
    <property type="entry name" value="TRANSCRIPTIONAL REGULATOR LSRR"/>
    <property type="match status" value="1"/>
</dbReference>
<evidence type="ECO:0000313" key="6">
    <source>
        <dbReference type="EMBL" id="AYE37833.1"/>
    </source>
</evidence>
<dbReference type="OrthoDB" id="58802at2"/>
<proteinExistence type="inferred from homology"/>
<evidence type="ECO:0000259" key="5">
    <source>
        <dbReference type="Pfam" id="PF04198"/>
    </source>
</evidence>